<evidence type="ECO:0000256" key="4">
    <source>
        <dbReference type="ARBA" id="ARBA00022452"/>
    </source>
</evidence>
<dbReference type="InterPro" id="IPR037224">
    <property type="entry name" value="PapC_N_sf"/>
</dbReference>
<evidence type="ECO:0000313" key="13">
    <source>
        <dbReference type="Proteomes" id="UP000044377"/>
    </source>
</evidence>
<dbReference type="InterPro" id="IPR025885">
    <property type="entry name" value="PapC_N"/>
</dbReference>
<keyword evidence="13" id="KW-1185">Reference proteome</keyword>
<dbReference type="Pfam" id="PF00577">
    <property type="entry name" value="Usher"/>
    <property type="match status" value="1"/>
</dbReference>
<dbReference type="PROSITE" id="PS01151">
    <property type="entry name" value="FIMBRIAL_USHER"/>
    <property type="match status" value="1"/>
</dbReference>
<dbReference type="SUPFAM" id="SSF141729">
    <property type="entry name" value="FimD N-terminal domain-like"/>
    <property type="match status" value="1"/>
</dbReference>
<dbReference type="RefSeq" id="WP_048635685.1">
    <property type="nucleotide sequence ID" value="NZ_CGIG01000001.1"/>
</dbReference>
<dbReference type="GO" id="GO:0015473">
    <property type="term" value="F:fimbrial usher porin activity"/>
    <property type="evidence" value="ECO:0007669"/>
    <property type="project" value="InterPro"/>
</dbReference>
<evidence type="ECO:0000256" key="9">
    <source>
        <dbReference type="RuleBase" id="RU003884"/>
    </source>
</evidence>
<keyword evidence="6" id="KW-0732">Signal</keyword>
<reference evidence="13" key="1">
    <citation type="submission" date="2015-01" db="EMBL/GenBank/DDBJ databases">
        <authorList>
            <person name="Paterson Steve"/>
        </authorList>
    </citation>
    <scope>NUCLEOTIDE SEQUENCE [LARGE SCALE GENOMIC DNA]</scope>
    <source>
        <strain evidence="13">OBR1</strain>
    </source>
</reference>
<gene>
    <name evidence="12" type="ORF">BN1221_00155c</name>
</gene>
<dbReference type="InterPro" id="IPR018030">
    <property type="entry name" value="Fimbrial_membr_usher_CS"/>
</dbReference>
<dbReference type="Gene3D" id="2.60.40.2610">
    <property type="entry name" value="Outer membrane usher protein FimD, plug domain"/>
    <property type="match status" value="1"/>
</dbReference>
<dbReference type="Gene3D" id="2.60.40.2070">
    <property type="match status" value="1"/>
</dbReference>
<evidence type="ECO:0000256" key="7">
    <source>
        <dbReference type="ARBA" id="ARBA00023136"/>
    </source>
</evidence>
<keyword evidence="4" id="KW-1134">Transmembrane beta strand</keyword>
<dbReference type="Pfam" id="PF13953">
    <property type="entry name" value="PapC_C"/>
    <property type="match status" value="1"/>
</dbReference>
<keyword evidence="7 9" id="KW-0472">Membrane</keyword>
<accession>A0A0G4JPX0</accession>
<dbReference type="Proteomes" id="UP000044377">
    <property type="component" value="Unassembled WGS sequence"/>
</dbReference>
<evidence type="ECO:0000256" key="1">
    <source>
        <dbReference type="ARBA" id="ARBA00004571"/>
    </source>
</evidence>
<dbReference type="STRING" id="1109412.BN1221_00155c"/>
<name>A0A0G4JPX0_9GAMM</name>
<comment type="similarity">
    <text evidence="2 9">Belongs to the fimbrial export usher family.</text>
</comment>
<feature type="domain" description="PapC-like C-terminal" evidence="10">
    <location>
        <begin position="757"/>
        <end position="812"/>
    </location>
</feature>
<dbReference type="Gene3D" id="3.10.20.410">
    <property type="match status" value="1"/>
</dbReference>
<feature type="domain" description="PapC N-terminal" evidence="11">
    <location>
        <begin position="34"/>
        <end position="178"/>
    </location>
</feature>
<dbReference type="InterPro" id="IPR043142">
    <property type="entry name" value="PapC-like_C_sf"/>
</dbReference>
<proteinExistence type="inferred from homology"/>
<dbReference type="PANTHER" id="PTHR30451:SF10">
    <property type="entry name" value="OUTER MEMBRANE USHER PROTEIN YFCU-RELATED"/>
    <property type="match status" value="1"/>
</dbReference>
<keyword evidence="8 9" id="KW-0998">Cell outer membrane</keyword>
<evidence type="ECO:0000256" key="2">
    <source>
        <dbReference type="ARBA" id="ARBA00008064"/>
    </source>
</evidence>
<dbReference type="EMBL" id="CGIG01000001">
    <property type="protein sequence ID" value="CPR13751.1"/>
    <property type="molecule type" value="Genomic_DNA"/>
</dbReference>
<evidence type="ECO:0000256" key="5">
    <source>
        <dbReference type="ARBA" id="ARBA00022692"/>
    </source>
</evidence>
<evidence type="ECO:0000256" key="8">
    <source>
        <dbReference type="ARBA" id="ARBA00023237"/>
    </source>
</evidence>
<protein>
    <submittedName>
        <fullName evidence="12">Pi-fimbriae usher protein</fullName>
    </submittedName>
</protein>
<evidence type="ECO:0000256" key="6">
    <source>
        <dbReference type="ARBA" id="ARBA00022729"/>
    </source>
</evidence>
<evidence type="ECO:0000259" key="11">
    <source>
        <dbReference type="Pfam" id="PF13954"/>
    </source>
</evidence>
<dbReference type="InterPro" id="IPR025949">
    <property type="entry name" value="PapC-like_C"/>
</dbReference>
<dbReference type="Gene3D" id="2.60.40.3110">
    <property type="match status" value="1"/>
</dbReference>
<keyword evidence="3 9" id="KW-0813">Transport</keyword>
<comment type="subcellular location">
    <subcellularLocation>
        <location evidence="1 9">Cell outer membrane</location>
        <topology evidence="1 9">Multi-pass membrane protein</topology>
    </subcellularLocation>
</comment>
<evidence type="ECO:0000313" key="12">
    <source>
        <dbReference type="EMBL" id="CPR13751.1"/>
    </source>
</evidence>
<sequence>MNLLCEERITKIKRFSLFVFFAVSFFAQNGKAIEFNTHVLDIDEQNEIDLSRFSDPDYVVPGEYLLNIKVNGKAVDARSVRYLVDGADGKSSVLCLDSEVINKFAMKAAAKARVVWSPDGQCADLTAIPGVKISNQIGMGELNITIPQAWLKYTDKNWTPPEQWEHGVNGLLLDYNLTGNVRRGGSTGTFQYLSGYGTTGFNLGAWRYRADYRYFMNKSRNTRNEAFSWDQFYAYRPLPLMSADLSLGEMYLNTNLFDSIRFTGASLASNEEMLPPALRGYAPEIRGVAKSNATVTVMQDKRVVYETTVPAGPFAIQDFKSGVSGTLEVRITEEDGSVSTFQTEAASLPYLTRPGQIQYKISAGRPSDTAHHTQGPAFSSGEFSWGMSNAWSLYGGTTLADSYQSWSAGLGRNLYLLGALSADITQSRANLPDKPAQKGHSFSLSWSKRFESINGQVSFAGYRFSEKTFMGMSQYLYALNNGNDSHSEKERYTITLSKNFDNESPWLAGLSSYLSYTRQTFWDARQQNRYGVSLNKYLDIGPVKGISAGVSAWRTMFNGRQDDSIYLNFSIPLRDRERMGYSMGSYNGNMSQMLTYSNQQDQNNSWDLSTRYDETEKTYISATYNHVASSNNASLGFSWQQSGYTYLNGSMRGGVTATWHGIAAHQKGAGGGTRIMVDTDGVAGVPFADGSVVTNGHGVAVISGASSYYDLSTRVDVQHLPNNIEANTTIVQGTLTEGAIGYRKFEVVSGGKVLGVITLADGRNPPFASTIRNARGREVAMVTEGGQAYLTGVSENETLSVQWNGKAQCRFTLPAKLNDFAQLLLPCQSPSSTTELNGEK</sequence>
<organism evidence="12 13">
    <name type="scientific">Brenneria goodwinii</name>
    <dbReference type="NCBI Taxonomy" id="1109412"/>
    <lineage>
        <taxon>Bacteria</taxon>
        <taxon>Pseudomonadati</taxon>
        <taxon>Pseudomonadota</taxon>
        <taxon>Gammaproteobacteria</taxon>
        <taxon>Enterobacterales</taxon>
        <taxon>Pectobacteriaceae</taxon>
        <taxon>Brenneria</taxon>
    </lineage>
</organism>
<dbReference type="Pfam" id="PF13954">
    <property type="entry name" value="PapC_N"/>
    <property type="match status" value="1"/>
</dbReference>
<keyword evidence="5 9" id="KW-0812">Transmembrane</keyword>
<dbReference type="PANTHER" id="PTHR30451">
    <property type="entry name" value="OUTER MEMBRANE USHER PROTEIN"/>
    <property type="match status" value="1"/>
</dbReference>
<evidence type="ECO:0000259" key="10">
    <source>
        <dbReference type="Pfam" id="PF13953"/>
    </source>
</evidence>
<dbReference type="InterPro" id="IPR042186">
    <property type="entry name" value="FimD_plug_dom"/>
</dbReference>
<dbReference type="OrthoDB" id="6554712at2"/>
<dbReference type="InterPro" id="IPR000015">
    <property type="entry name" value="Fimb_usher"/>
</dbReference>
<dbReference type="GO" id="GO:0009297">
    <property type="term" value="P:pilus assembly"/>
    <property type="evidence" value="ECO:0007669"/>
    <property type="project" value="InterPro"/>
</dbReference>
<evidence type="ECO:0000256" key="3">
    <source>
        <dbReference type="ARBA" id="ARBA00022448"/>
    </source>
</evidence>
<dbReference type="AlphaFoldDB" id="A0A0G4JPX0"/>
<keyword evidence="9" id="KW-1029">Fimbrium biogenesis</keyword>
<dbReference type="GO" id="GO:0009279">
    <property type="term" value="C:cell outer membrane"/>
    <property type="evidence" value="ECO:0007669"/>
    <property type="project" value="UniProtKB-SubCell"/>
</dbReference>